<dbReference type="Proteomes" id="UP001138460">
    <property type="component" value="Unassembled WGS sequence"/>
</dbReference>
<dbReference type="EMBL" id="NWTM01000003">
    <property type="protein sequence ID" value="RYC40876.1"/>
    <property type="molecule type" value="Genomic_DNA"/>
</dbReference>
<dbReference type="InterPro" id="IPR018756">
    <property type="entry name" value="DUF2314"/>
</dbReference>
<dbReference type="InterPro" id="IPR053886">
    <property type="entry name" value="DUF4026_middle"/>
</dbReference>
<feature type="domain" description="DUF2314" evidence="1">
    <location>
        <begin position="372"/>
        <end position="465"/>
    </location>
</feature>
<keyword evidence="5" id="KW-1185">Reference proteome</keyword>
<evidence type="ECO:0000313" key="5">
    <source>
        <dbReference type="Proteomes" id="UP001138460"/>
    </source>
</evidence>
<dbReference type="RefSeq" id="WP_129712900.1">
    <property type="nucleotide sequence ID" value="NZ_JBEHFA010000009.1"/>
</dbReference>
<evidence type="ECO:0000259" key="3">
    <source>
        <dbReference type="Pfam" id="PF22789"/>
    </source>
</evidence>
<dbReference type="Pfam" id="PF13218">
    <property type="entry name" value="DUF4026_N"/>
    <property type="match status" value="1"/>
</dbReference>
<gene>
    <name evidence="4" type="ORF">CLR69_18550</name>
</gene>
<comment type="caution">
    <text evidence="4">The sequence shown here is derived from an EMBL/GenBank/DDBJ whole genome shotgun (WGS) entry which is preliminary data.</text>
</comment>
<dbReference type="AlphaFoldDB" id="A0A9X8JFX3"/>
<dbReference type="OrthoDB" id="1846902at2"/>
<evidence type="ECO:0000313" key="4">
    <source>
        <dbReference type="EMBL" id="RYC40876.1"/>
    </source>
</evidence>
<sequence>MNNKQQYLDIAEGKGERAPSTMLAFSSQEMSYPLLESLLEAQSFFSDGEISYTEQGQGGFFYSCRHHDRELTFYLELSERDPENKITPIHSTDEISSELLAQANAATQEVMVECIFGANPLEDYVHQLRLLSAVVPDFLLGIDMSAAGNVFTREWLRFQLEDDVLPEIESLYTIHAVYDTENDPPTTFWFHSHGLARCGLTEAELVIPETLSSYYGIPDLFRSFVNNAIQNQRITFNEPILCGQTDSGYEYLVALPFEEGLRHVNQSTPIDQLRPLEDMHYDLEGTPEGVFLGDRADRDDVHQEPSCMLFRTNEENPVLQTFFKGFDEQNAIMFWRTNAETAEMSRKAQLRWRYFVNMFKNYHVSDEPAKQGFLTKLLKKSPKPVESEWRFMVKFGIPHGEEGEEREHMWFIPEKIHDTVVTGKLINHPFYVEDMQEGGVYSVDISRVTDWAIYYQGDSYKPDTIYKLLSHSQPYFH</sequence>
<name>A0A9X8JFX3_9GAMM</name>
<evidence type="ECO:0000259" key="2">
    <source>
        <dbReference type="Pfam" id="PF13218"/>
    </source>
</evidence>
<protein>
    <submittedName>
        <fullName evidence="4">DUF4026 domain-containing protein</fullName>
    </submittedName>
</protein>
<dbReference type="Pfam" id="PF10077">
    <property type="entry name" value="DUF2314"/>
    <property type="match status" value="1"/>
</dbReference>
<proteinExistence type="predicted"/>
<reference evidence="4 5" key="1">
    <citation type="journal article" date="2018" name="Syst. Appl. Microbiol.">
        <title>Pectobacterium zantedeschiae sp. nov. a new species of a soft rot pathogen isolated from Calla lily (Zantedeschia spp.).</title>
        <authorList>
            <person name="Waleron M."/>
            <person name="Misztak A."/>
            <person name="Waleron M."/>
            <person name="Franczuk M."/>
            <person name="Jonca J."/>
            <person name="Wielgomas B."/>
            <person name="Mikicinski A."/>
            <person name="Popovic T."/>
            <person name="Waleron K."/>
        </authorList>
    </citation>
    <scope>NUCLEOTIDE SEQUENCE [LARGE SCALE GENOMIC DNA]</scope>
    <source>
        <strain evidence="4 5">9M</strain>
    </source>
</reference>
<feature type="domain" description="DUF4026" evidence="2">
    <location>
        <begin position="20"/>
        <end position="166"/>
    </location>
</feature>
<accession>A0A9X8JFX3</accession>
<dbReference type="InterPro" id="IPR025102">
    <property type="entry name" value="DUF4026_N"/>
</dbReference>
<dbReference type="Pfam" id="PF22789">
    <property type="entry name" value="DUF4026_C"/>
    <property type="match status" value="1"/>
</dbReference>
<evidence type="ECO:0000259" key="1">
    <source>
        <dbReference type="Pfam" id="PF10077"/>
    </source>
</evidence>
<organism evidence="4 5">
    <name type="scientific">Pectobacterium zantedeschiae</name>
    <dbReference type="NCBI Taxonomy" id="2034769"/>
    <lineage>
        <taxon>Bacteria</taxon>
        <taxon>Pseudomonadati</taxon>
        <taxon>Pseudomonadota</taxon>
        <taxon>Gammaproteobacteria</taxon>
        <taxon>Enterobacterales</taxon>
        <taxon>Pectobacteriaceae</taxon>
        <taxon>Pectobacterium</taxon>
    </lineage>
</organism>
<feature type="domain" description="DUF4026" evidence="3">
    <location>
        <begin position="174"/>
        <end position="310"/>
    </location>
</feature>